<dbReference type="EMBL" id="VYZC01000092">
    <property type="protein sequence ID" value="NWS97459.1"/>
    <property type="molecule type" value="Genomic_DNA"/>
</dbReference>
<organism evidence="9 10">
    <name type="scientific">Mionectes macconnelli</name>
    <name type="common">McConnell's flycatcher</name>
    <dbReference type="NCBI Taxonomy" id="254557"/>
    <lineage>
        <taxon>Eukaryota</taxon>
        <taxon>Metazoa</taxon>
        <taxon>Chordata</taxon>
        <taxon>Craniata</taxon>
        <taxon>Vertebrata</taxon>
        <taxon>Euteleostomi</taxon>
        <taxon>Archelosauria</taxon>
        <taxon>Archosauria</taxon>
        <taxon>Dinosauria</taxon>
        <taxon>Saurischia</taxon>
        <taxon>Theropoda</taxon>
        <taxon>Coelurosauria</taxon>
        <taxon>Aves</taxon>
        <taxon>Neognathae</taxon>
        <taxon>Neoaves</taxon>
        <taxon>Telluraves</taxon>
        <taxon>Australaves</taxon>
        <taxon>Passeriformes</taxon>
        <taxon>Tyrannidae</taxon>
        <taxon>Mionectes</taxon>
    </lineage>
</organism>
<keyword evidence="4" id="KW-0732">Signal</keyword>
<comment type="function">
    <text evidence="6">Endogenous activator of intestinal guanylate cyclase. It stimulates this enzyme through the same receptor binding region as the heat-stable enterotoxins. May be a potent physiological regulator of intestinal fluid and electrolyte transport. May be an autocrine/paracrine regulator of intestinal salt and water transport.</text>
</comment>
<comment type="subcellular location">
    <subcellularLocation>
        <location evidence="1">Secreted</location>
    </subcellularLocation>
</comment>
<gene>
    <name evidence="9" type="primary">Guca2a</name>
    <name evidence="9" type="ORF">MIOMAC_R03219</name>
</gene>
<keyword evidence="5 8" id="KW-1015">Disulfide bond</keyword>
<evidence type="ECO:0000256" key="6">
    <source>
        <dbReference type="ARBA" id="ARBA00037765"/>
    </source>
</evidence>
<dbReference type="SUPFAM" id="SSF89890">
    <property type="entry name" value="Proguanylin"/>
    <property type="match status" value="1"/>
</dbReference>
<protein>
    <recommendedName>
        <fullName evidence="7">Guanylate cyclase activator 2B</fullName>
    </recommendedName>
</protein>
<feature type="non-terminal residue" evidence="9">
    <location>
        <position position="1"/>
    </location>
</feature>
<dbReference type="AlphaFoldDB" id="A0A7K5JU91"/>
<evidence type="ECO:0000256" key="5">
    <source>
        <dbReference type="ARBA" id="ARBA00023157"/>
    </source>
</evidence>
<feature type="disulfide bond" evidence="8">
    <location>
        <begin position="76"/>
        <end position="84"/>
    </location>
</feature>
<dbReference type="GO" id="GO:0005576">
    <property type="term" value="C:extracellular region"/>
    <property type="evidence" value="ECO:0007669"/>
    <property type="project" value="UniProtKB-SubCell"/>
</dbReference>
<evidence type="ECO:0000256" key="7">
    <source>
        <dbReference type="ARBA" id="ARBA00041176"/>
    </source>
</evidence>
<comment type="caution">
    <text evidence="9">The sequence shown here is derived from an EMBL/GenBank/DDBJ whole genome shotgun (WGS) entry which is preliminary data.</text>
</comment>
<dbReference type="InterPro" id="IPR036382">
    <property type="entry name" value="Guanylin_sf"/>
</dbReference>
<evidence type="ECO:0000256" key="2">
    <source>
        <dbReference type="ARBA" id="ARBA00009883"/>
    </source>
</evidence>
<dbReference type="Gene3D" id="3.90.1450.10">
    <property type="entry name" value="Guanylin"/>
    <property type="match status" value="1"/>
</dbReference>
<feature type="disulfide bond" evidence="8">
    <location>
        <begin position="39"/>
        <end position="52"/>
    </location>
</feature>
<evidence type="ECO:0000313" key="9">
    <source>
        <dbReference type="EMBL" id="NWS97459.1"/>
    </source>
</evidence>
<dbReference type="PRINTS" id="PR00774">
    <property type="entry name" value="GUANYLIN"/>
</dbReference>
<dbReference type="Pfam" id="PF02058">
    <property type="entry name" value="Guanylin"/>
    <property type="match status" value="1"/>
</dbReference>
<keyword evidence="3" id="KW-0964">Secreted</keyword>
<accession>A0A7K5JU91</accession>
<evidence type="ECO:0000256" key="4">
    <source>
        <dbReference type="ARBA" id="ARBA00022729"/>
    </source>
</evidence>
<evidence type="ECO:0000313" key="10">
    <source>
        <dbReference type="Proteomes" id="UP000525714"/>
    </source>
</evidence>
<evidence type="ECO:0000256" key="8">
    <source>
        <dbReference type="PIRSR" id="PIRSR001849-50"/>
    </source>
</evidence>
<keyword evidence="10" id="KW-1185">Reference proteome</keyword>
<dbReference type="GO" id="GO:0030250">
    <property type="term" value="F:guanylate cyclase activator activity"/>
    <property type="evidence" value="ECO:0007669"/>
    <property type="project" value="InterPro"/>
</dbReference>
<dbReference type="Proteomes" id="UP000525714">
    <property type="component" value="Unassembled WGS sequence"/>
</dbReference>
<dbReference type="PANTHER" id="PTHR11318:SF4">
    <property type="entry name" value="GUANYLATE CYCLASE ACTIVATOR 2B"/>
    <property type="match status" value="1"/>
</dbReference>
<feature type="non-terminal residue" evidence="9">
    <location>
        <position position="85"/>
    </location>
</feature>
<comment type="similarity">
    <text evidence="2">Belongs to the guanylin family.</text>
</comment>
<dbReference type="InterPro" id="IPR000879">
    <property type="entry name" value="Guanylin"/>
</dbReference>
<name>A0A7K5JU91_9TYRA</name>
<dbReference type="PIRSF" id="PIRSF001849">
    <property type="entry name" value="Guanylin"/>
    <property type="match status" value="1"/>
</dbReference>
<dbReference type="PANTHER" id="PTHR11318">
    <property type="entry name" value="GUANYLIN FAMILY MEMBER"/>
    <property type="match status" value="1"/>
</dbReference>
<feature type="disulfide bond" evidence="8">
    <location>
        <begin position="73"/>
        <end position="81"/>
    </location>
</feature>
<reference evidence="9 10" key="1">
    <citation type="submission" date="2019-09" db="EMBL/GenBank/DDBJ databases">
        <title>Bird 10,000 Genomes (B10K) Project - Family phase.</title>
        <authorList>
            <person name="Zhang G."/>
        </authorList>
    </citation>
    <scope>NUCLEOTIDE SEQUENCE [LARGE SCALE GENOMIC DNA]</scope>
    <source>
        <strain evidence="9">B10K-DU-003-16</strain>
        <tissue evidence="9">Mixed tissue sample</tissue>
    </source>
</reference>
<evidence type="ECO:0000256" key="3">
    <source>
        <dbReference type="ARBA" id="ARBA00022525"/>
    </source>
</evidence>
<sequence length="85" mass="9382">QDGDLKFPLESVKKLKELMDRNRPISPRLAVPAASHALCHEKSLPVEFQALCKREDAPKIFQRLSLAAQDDLCEICANAACAGCF</sequence>
<proteinExistence type="inferred from homology"/>
<evidence type="ECO:0000256" key="1">
    <source>
        <dbReference type="ARBA" id="ARBA00004613"/>
    </source>
</evidence>